<dbReference type="Gene3D" id="3.90.1200.10">
    <property type="match status" value="1"/>
</dbReference>
<dbReference type="InterPro" id="IPR047175">
    <property type="entry name" value="CotS-like"/>
</dbReference>
<dbReference type="PANTHER" id="PTHR39179:SF3">
    <property type="entry name" value="COTS-RELATED PROTEIN"/>
    <property type="match status" value="1"/>
</dbReference>
<sequence>MNRDNRDGFHGDRLFLKKMKEVGFDIVDFGFFRENVIWIKTLEGKYVLKGFRREETCRKQLKISKLYKGQKPRIMGTYTVFPNDKRYIEFGEYVWAIMPFYKGEGLHFGNQKDVIAGMNAISRFHSFSKNLPSDVYNSLSSYSLYKKWSERYEAFKYYAKKARWSKEMQPLIPDILMWGKWCLEHFDHSAVDSLEQKAYKRREITHGDVAPHNFVLNKEKSKEAYLIDFDLFAAVPQAYDWLQYANRILPFWYWSYSKMEEMGNQDYLKWFSKKWFVICLVFPTDLYREWNRALKSGDQDMIEGVEKFTLRDFSHRKKFVDRIIDRIN</sequence>
<dbReference type="SUPFAM" id="SSF56112">
    <property type="entry name" value="Protein kinase-like (PK-like)"/>
    <property type="match status" value="1"/>
</dbReference>
<dbReference type="Proteomes" id="UP000077412">
    <property type="component" value="Chromosome"/>
</dbReference>
<gene>
    <name evidence="2" type="ORF">ABE41_013695</name>
</gene>
<evidence type="ECO:0000259" key="1">
    <source>
        <dbReference type="Pfam" id="PF01636"/>
    </source>
</evidence>
<keyword evidence="3" id="KW-1185">Reference proteome</keyword>
<evidence type="ECO:0000313" key="3">
    <source>
        <dbReference type="Proteomes" id="UP000077412"/>
    </source>
</evidence>
<dbReference type="EMBL" id="CP016761">
    <property type="protein sequence ID" value="ANX13059.1"/>
    <property type="molecule type" value="Genomic_DNA"/>
</dbReference>
<protein>
    <recommendedName>
        <fullName evidence="1">Aminoglycoside phosphotransferase domain-containing protein</fullName>
    </recommendedName>
</protein>
<dbReference type="InterPro" id="IPR002575">
    <property type="entry name" value="Aminoglycoside_PTrfase"/>
</dbReference>
<dbReference type="InterPro" id="IPR011009">
    <property type="entry name" value="Kinase-like_dom_sf"/>
</dbReference>
<dbReference type="GO" id="GO:0042601">
    <property type="term" value="C:endospore-forming forespore"/>
    <property type="evidence" value="ECO:0007669"/>
    <property type="project" value="TreeGrafter"/>
</dbReference>
<reference evidence="2 3" key="1">
    <citation type="submission" date="2016-08" db="EMBL/GenBank/DDBJ databases">
        <title>Complete genome sequence of Fictibacillus arsenicus G25-54, a strain with toxicity to nematodes and a potential arsenic-resistance activity.</title>
        <authorList>
            <person name="Zheng Z."/>
        </authorList>
    </citation>
    <scope>NUCLEOTIDE SEQUENCE [LARGE SCALE GENOMIC DNA]</scope>
    <source>
        <strain evidence="2 3">G25-54</strain>
    </source>
</reference>
<accession>A0A1B1Z6U5</accession>
<dbReference type="Pfam" id="PF01636">
    <property type="entry name" value="APH"/>
    <property type="match status" value="1"/>
</dbReference>
<dbReference type="AlphaFoldDB" id="A0A1B1Z6U5"/>
<organism evidence="2 3">
    <name type="scientific">Fictibacillus arsenicus</name>
    <dbReference type="NCBI Taxonomy" id="255247"/>
    <lineage>
        <taxon>Bacteria</taxon>
        <taxon>Bacillati</taxon>
        <taxon>Bacillota</taxon>
        <taxon>Bacilli</taxon>
        <taxon>Bacillales</taxon>
        <taxon>Fictibacillaceae</taxon>
        <taxon>Fictibacillus</taxon>
    </lineage>
</organism>
<evidence type="ECO:0000313" key="2">
    <source>
        <dbReference type="EMBL" id="ANX13059.1"/>
    </source>
</evidence>
<name>A0A1B1Z6U5_9BACL</name>
<dbReference type="STRING" id="255247.ABE41_013695"/>
<dbReference type="PANTHER" id="PTHR39179">
    <property type="entry name" value="SPORE COAT PROTEIN I"/>
    <property type="match status" value="1"/>
</dbReference>
<dbReference type="RefSeq" id="WP_066291322.1">
    <property type="nucleotide sequence ID" value="NZ_CP016761.1"/>
</dbReference>
<feature type="domain" description="Aminoglycoside phosphotransferase" evidence="1">
    <location>
        <begin position="35"/>
        <end position="243"/>
    </location>
</feature>
<dbReference type="KEGG" id="far:ABE41_013695"/>
<proteinExistence type="predicted"/>